<dbReference type="InterPro" id="IPR036890">
    <property type="entry name" value="HATPase_C_sf"/>
</dbReference>
<evidence type="ECO:0000313" key="7">
    <source>
        <dbReference type="Proteomes" id="UP001497522"/>
    </source>
</evidence>
<evidence type="ECO:0000256" key="1">
    <source>
        <dbReference type="ARBA" id="ARBA00008239"/>
    </source>
</evidence>
<accession>A0ABP1AKT5</accession>
<dbReference type="Gene3D" id="3.30.565.10">
    <property type="entry name" value="Histidine kinase-like ATPase, C-terminal domain"/>
    <property type="match status" value="1"/>
</dbReference>
<dbReference type="Pfam" id="PF00183">
    <property type="entry name" value="HSP90"/>
    <property type="match status" value="1"/>
</dbReference>
<feature type="compositionally biased region" description="Basic and acidic residues" evidence="5">
    <location>
        <begin position="147"/>
        <end position="157"/>
    </location>
</feature>
<evidence type="ECO:0000313" key="6">
    <source>
        <dbReference type="EMBL" id="CAK9863159.1"/>
    </source>
</evidence>
<evidence type="ECO:0000256" key="2">
    <source>
        <dbReference type="ARBA" id="ARBA00022741"/>
    </source>
</evidence>
<feature type="compositionally biased region" description="Basic and acidic residues" evidence="5">
    <location>
        <begin position="1"/>
        <end position="17"/>
    </location>
</feature>
<evidence type="ECO:0000256" key="3">
    <source>
        <dbReference type="ARBA" id="ARBA00022840"/>
    </source>
</evidence>
<keyword evidence="4" id="KW-0143">Chaperone</keyword>
<reference evidence="6" key="1">
    <citation type="submission" date="2024-03" db="EMBL/GenBank/DDBJ databases">
        <authorList>
            <consortium name="ELIXIR-Norway"/>
            <consortium name="Elixir Norway"/>
        </authorList>
    </citation>
    <scope>NUCLEOTIDE SEQUENCE</scope>
</reference>
<dbReference type="InterPro" id="IPR001404">
    <property type="entry name" value="Hsp90_fam"/>
</dbReference>
<evidence type="ECO:0000256" key="4">
    <source>
        <dbReference type="ARBA" id="ARBA00023186"/>
    </source>
</evidence>
<protein>
    <submittedName>
        <fullName evidence="6">Uncharacterized protein</fullName>
    </submittedName>
</protein>
<dbReference type="Proteomes" id="UP001497522">
    <property type="component" value="Chromosome 13"/>
</dbReference>
<sequence>MLHQDHRSHESPEEGKSSQDILLRQHLTGWMASICKSSPPQNKQKKNQLLQSAKNLAVVGEEQQAGEKLETFAFPGGADQSAAQKSHSYQRILQQQDDFLAREVRRWVRTKVMLHPKEDQLEHLEEKKLRDLVKKHSEFVSYPTSFRTEKASTKEVSDYEDEEVDRAGEKG</sequence>
<keyword evidence="3" id="KW-0067">ATP-binding</keyword>
<dbReference type="PANTHER" id="PTHR11528">
    <property type="entry name" value="HEAT SHOCK PROTEIN 90 FAMILY MEMBER"/>
    <property type="match status" value="1"/>
</dbReference>
<name>A0ABP1AKT5_9BRYO</name>
<proteinExistence type="inferred from homology"/>
<keyword evidence="7" id="KW-1185">Reference proteome</keyword>
<feature type="region of interest" description="Disordered" evidence="5">
    <location>
        <begin position="1"/>
        <end position="20"/>
    </location>
</feature>
<keyword evidence="2" id="KW-0547">Nucleotide-binding</keyword>
<evidence type="ECO:0000256" key="5">
    <source>
        <dbReference type="SAM" id="MobiDB-lite"/>
    </source>
</evidence>
<feature type="region of interest" description="Disordered" evidence="5">
    <location>
        <begin position="144"/>
        <end position="171"/>
    </location>
</feature>
<gene>
    <name evidence="6" type="ORF">CSSPJE1EN2_LOCUS6154</name>
</gene>
<organism evidence="6 7">
    <name type="scientific">Sphagnum jensenii</name>
    <dbReference type="NCBI Taxonomy" id="128206"/>
    <lineage>
        <taxon>Eukaryota</taxon>
        <taxon>Viridiplantae</taxon>
        <taxon>Streptophyta</taxon>
        <taxon>Embryophyta</taxon>
        <taxon>Bryophyta</taxon>
        <taxon>Sphagnophytina</taxon>
        <taxon>Sphagnopsida</taxon>
        <taxon>Sphagnales</taxon>
        <taxon>Sphagnaceae</taxon>
        <taxon>Sphagnum</taxon>
    </lineage>
</organism>
<comment type="similarity">
    <text evidence="1">Belongs to the heat shock protein 90 family.</text>
</comment>
<dbReference type="EMBL" id="OZ023714">
    <property type="protein sequence ID" value="CAK9863159.1"/>
    <property type="molecule type" value="Genomic_DNA"/>
</dbReference>
<dbReference type="SUPFAM" id="SSF55874">
    <property type="entry name" value="ATPase domain of HSP90 chaperone/DNA topoisomerase II/histidine kinase"/>
    <property type="match status" value="1"/>
</dbReference>